<keyword evidence="1" id="KW-0479">Metal-binding</keyword>
<dbReference type="PANTHER" id="PTHR11439:SF470">
    <property type="entry name" value="CYSTEINE-RICH RLK (RECEPTOR-LIKE PROTEIN KINASE) 8"/>
    <property type="match status" value="1"/>
</dbReference>
<name>A0A8T2BGF6_9BRAS</name>
<keyword evidence="6" id="KW-1185">Reference proteome</keyword>
<evidence type="ECO:0000259" key="3">
    <source>
        <dbReference type="PROSITE" id="PS50158"/>
    </source>
</evidence>
<keyword evidence="1" id="KW-0862">Zinc</keyword>
<comment type="caution">
    <text evidence="5">The sequence shown here is derived from an EMBL/GenBank/DDBJ whole genome shotgun (WGS) entry which is preliminary data.</text>
</comment>
<dbReference type="Pfam" id="PF25597">
    <property type="entry name" value="SH3_retrovirus"/>
    <property type="match status" value="1"/>
</dbReference>
<dbReference type="Pfam" id="PF22936">
    <property type="entry name" value="Pol_BBD"/>
    <property type="match status" value="1"/>
</dbReference>
<dbReference type="InterPro" id="IPR054722">
    <property type="entry name" value="PolX-like_BBD"/>
</dbReference>
<protein>
    <submittedName>
        <fullName evidence="5">Ribonuclease H-like superfamily</fullName>
    </submittedName>
</protein>
<dbReference type="InterPro" id="IPR025724">
    <property type="entry name" value="GAG-pre-integrase_dom"/>
</dbReference>
<dbReference type="Pfam" id="PF13976">
    <property type="entry name" value="gag_pre-integrs"/>
    <property type="match status" value="1"/>
</dbReference>
<feature type="region of interest" description="Disordered" evidence="2">
    <location>
        <begin position="1"/>
        <end position="46"/>
    </location>
</feature>
<feature type="region of interest" description="Disordered" evidence="2">
    <location>
        <begin position="910"/>
        <end position="931"/>
    </location>
</feature>
<dbReference type="Pfam" id="PF03732">
    <property type="entry name" value="Retrotrans_gag"/>
    <property type="match status" value="1"/>
</dbReference>
<evidence type="ECO:0000259" key="4">
    <source>
        <dbReference type="PROSITE" id="PS50994"/>
    </source>
</evidence>
<dbReference type="GO" id="GO:0015074">
    <property type="term" value="P:DNA integration"/>
    <property type="evidence" value="ECO:0007669"/>
    <property type="project" value="InterPro"/>
</dbReference>
<dbReference type="CDD" id="cd09272">
    <property type="entry name" value="RNase_HI_RT_Ty1"/>
    <property type="match status" value="1"/>
</dbReference>
<feature type="compositionally biased region" description="Polar residues" evidence="2">
    <location>
        <begin position="36"/>
        <end position="46"/>
    </location>
</feature>
<feature type="domain" description="Integrase catalytic" evidence="4">
    <location>
        <begin position="612"/>
        <end position="786"/>
    </location>
</feature>
<evidence type="ECO:0000256" key="1">
    <source>
        <dbReference type="PROSITE-ProRule" id="PRU00047"/>
    </source>
</evidence>
<dbReference type="PANTHER" id="PTHR11439">
    <property type="entry name" value="GAG-POL-RELATED RETROTRANSPOSON"/>
    <property type="match status" value="1"/>
</dbReference>
<dbReference type="PROSITE" id="PS50158">
    <property type="entry name" value="ZF_CCHC"/>
    <property type="match status" value="1"/>
</dbReference>
<dbReference type="Pfam" id="PF00665">
    <property type="entry name" value="rve"/>
    <property type="match status" value="1"/>
</dbReference>
<evidence type="ECO:0000313" key="6">
    <source>
        <dbReference type="Proteomes" id="UP000694240"/>
    </source>
</evidence>
<dbReference type="InterPro" id="IPR013103">
    <property type="entry name" value="RVT_2"/>
</dbReference>
<dbReference type="Proteomes" id="UP000694240">
    <property type="component" value="Chromosome 7"/>
</dbReference>
<sequence length="1565" mass="175207">MAKKGTKQLRNRPSSQDSGDESPIVTRSSHVERSAPGSSLNMLPANSDSIDSHHNPFYLHSSDHPGMSIVSETLTGDNYNSWIVTMRTSLEAKNKISFVDGSLPRPSESDPLYKIWTRCNSMVKAWILNVVSKQIYASILYFQDAAGIWEDLQRRYHKSNLPQIYNLEQEISSLRQGAMSLSEYYTKKITLWERLACTKNLMENGGCRCSQVLKLLEDHETTRITQFLMGLNDDFANIRGQILNMKPRPSLSDMYNMLESDESQRQRTITNPNPSAFQVKAQIGNSQQHVFQKNRAMCTHCGMSGHTADKCYKVIGYPVGWKPKSQRTTSNQRFTPASTNLAITDSVSDIDKGVALSNDQIQHLVSYLSSKLQPQHSTATHATITEIPAEASTSGVKPTICQFTGISLPSIFCSMTSENDSYYYSLSAKVDNMDTWVIDTGATHHVTYNKDLFQQMIPILDTTVKLPNGIGVRIDGLGTIKLNENIILTNVLFIPQFKFHLLSVSSLTTQISCGLWFDSHGCEIQDLTRGLIIGKGSLHNKLYFLDLQYHPSEQIPPTVCATITVSSHLWHQRLGHPSYQKLQSLSGLLSVSVSKALTPEDNHCKICHLAKQRKLPFVSRNNKVNKAFDLIHIDTWGPFAVTSHDGFRYFLTIVDDYTRATWIYLLRNKSEATTVLPGFVLMIETQFNTKIKGVRSDNAPEFNFTQFYKEKGILAYHSCPETPQQNSVVERKHQHLLNVARALMFQSHLPLEYWNECVLTASFLINRLPTEHLSNKSPFELLMQTPADYSALKSFGCLAYASTSSHQRHKFAPRARACAFIGYPTGFKGYKLLDIETHAVFISRHVVFHEELFPLVSGDMSQQIQKLFPIVTEIVHDLAVGDSAIITESHKDSEQHSDILGSSAVGDSASIKGSLEQEQHSDRVGSSAVGDSAPINKSLELTLDSKSQRVIVSDSSVGDSENTTNIPELDPLNAMTEEDSLIVNADNNDDSGVDMVIDLTRKSKPPAYLQDYHCYFMSCDIPYPLCNYLSYDRISGPYLFFLTVITREFEPATYNEAKKHLVWINAMGEETNALESTNTWSICSLPAAKHVIGCKWVYKVKYHSDGTFERHKARLVAKGYTQKEGLDYVDTYAPVAKLTSVKTLLALAAKLGWSLSQLDISNAFLNGDLKEEIYMHLPPGYVPKQGETLPPNAVCKLNKSLYGLKQASRQWYMKFAETLQHLGFEKHHSDYTLFTKVTGSSFLMVLVYVDDIIISSNNDDAAATLKSQLQSFFKLRDLGPAQYFLGLEIARSSSGISLCQQKYALELLDSAGLLASKPSSIPMEPNQPLDKDVGELIDNPESYRSIMGKLIYLTITRPDICFAVGKLAQFTASPRKPHYTAVHKLLRYIKGTVGQGLFYSSDPNMELTAFADSDFSTCNDSRRSVSGYCVFLGDSLISCKSKKQDIVSRSSAEAEYRAMALAVCEIVWLRSLLEDLRVPVQTPTVLYCDNQAAIHIGNNPVFHERTKHIGRDCHTVRDRVTEGTLILSHVRSECQIADILTKPLYPGLFRSLRSKLGISNLFMPA</sequence>
<dbReference type="Pfam" id="PF14244">
    <property type="entry name" value="Retrotran_gag_3"/>
    <property type="match status" value="1"/>
</dbReference>
<dbReference type="InterPro" id="IPR001584">
    <property type="entry name" value="Integrase_cat-core"/>
</dbReference>
<evidence type="ECO:0000313" key="5">
    <source>
        <dbReference type="EMBL" id="KAG7586487.1"/>
    </source>
</evidence>
<dbReference type="GO" id="GO:0008270">
    <property type="term" value="F:zinc ion binding"/>
    <property type="evidence" value="ECO:0007669"/>
    <property type="project" value="UniProtKB-KW"/>
</dbReference>
<proteinExistence type="predicted"/>
<feature type="domain" description="CCHC-type" evidence="3">
    <location>
        <begin position="298"/>
        <end position="311"/>
    </location>
</feature>
<accession>A0A8T2BGF6</accession>
<dbReference type="PROSITE" id="PS50994">
    <property type="entry name" value="INTEGRASE"/>
    <property type="match status" value="1"/>
</dbReference>
<reference evidence="5 6" key="1">
    <citation type="submission" date="2020-12" db="EMBL/GenBank/DDBJ databases">
        <title>Concerted genomic and epigenomic changes stabilize Arabidopsis allopolyploids.</title>
        <authorList>
            <person name="Chen Z."/>
        </authorList>
    </citation>
    <scope>NUCLEOTIDE SEQUENCE [LARGE SCALE GENOMIC DNA]</scope>
    <source>
        <strain evidence="5">Allo738</strain>
        <tissue evidence="5">Leaf</tissue>
    </source>
</reference>
<dbReference type="InterPro" id="IPR005162">
    <property type="entry name" value="Retrotrans_gag_dom"/>
</dbReference>
<dbReference type="InterPro" id="IPR057670">
    <property type="entry name" value="SH3_retrovirus"/>
</dbReference>
<keyword evidence="1" id="KW-0863">Zinc-finger</keyword>
<feature type="compositionally biased region" description="Basic residues" evidence="2">
    <location>
        <begin position="1"/>
        <end position="10"/>
    </location>
</feature>
<dbReference type="GO" id="GO:0003676">
    <property type="term" value="F:nucleic acid binding"/>
    <property type="evidence" value="ECO:0007669"/>
    <property type="project" value="InterPro"/>
</dbReference>
<evidence type="ECO:0000256" key="2">
    <source>
        <dbReference type="SAM" id="MobiDB-lite"/>
    </source>
</evidence>
<organism evidence="5 6">
    <name type="scientific">Arabidopsis thaliana x Arabidopsis arenosa</name>
    <dbReference type="NCBI Taxonomy" id="1240361"/>
    <lineage>
        <taxon>Eukaryota</taxon>
        <taxon>Viridiplantae</taxon>
        <taxon>Streptophyta</taxon>
        <taxon>Embryophyta</taxon>
        <taxon>Tracheophyta</taxon>
        <taxon>Spermatophyta</taxon>
        <taxon>Magnoliopsida</taxon>
        <taxon>eudicotyledons</taxon>
        <taxon>Gunneridae</taxon>
        <taxon>Pentapetalae</taxon>
        <taxon>rosids</taxon>
        <taxon>malvids</taxon>
        <taxon>Brassicales</taxon>
        <taxon>Brassicaceae</taxon>
        <taxon>Camelineae</taxon>
        <taxon>Arabidopsis</taxon>
    </lineage>
</organism>
<gene>
    <name evidence="5" type="ORF">ISN45_Aa02g017840</name>
</gene>
<dbReference type="Pfam" id="PF07727">
    <property type="entry name" value="RVT_2"/>
    <property type="match status" value="1"/>
</dbReference>
<dbReference type="InterPro" id="IPR029472">
    <property type="entry name" value="Copia-like_N"/>
</dbReference>
<dbReference type="EMBL" id="JAEFBK010000007">
    <property type="protein sequence ID" value="KAG7586487.1"/>
    <property type="molecule type" value="Genomic_DNA"/>
</dbReference>
<dbReference type="InterPro" id="IPR001878">
    <property type="entry name" value="Znf_CCHC"/>
</dbReference>